<sequence>MKIIYVDVDTLRADHTGPYGYQREITPNLDDMARDSVCFDRYYCSDSPCLPSRTALTSGQFGITNGVIGHAGQAAQYRMDTGHAPQLPRPLLGQYLGLCGYYTAAISSFAERHRAHYFLGNFRESMRATPEFGDEPANAVTDKAIEWIAGHQDEENWYLHLTYWDPHTDYLQDREWTERAAAAGPAPAWPDQAAIDAHQDIYGPRTARDLHYATVPRKSRVPHNMPDQIADRADFEHLINGYDGGIMFWDHHFGRLRDAIAELGLTEDIAIIVSADHGESFGEQGSYAEHGLANEAVHHLPMVVYWPGVTDRAERRRNDALLYNIDYAPTVCELLGLPIPPKWQGRSFAGAVRGEAIESRDYLVWGHGAHTYQRAVRTHDHLYIRTYHPGCFKAEWESLFDVSADPYLTRNLITDEPELADAMRSKLQQWWDFYAGTPGALPDPMQVTLQNGPVLYNQPEQFMEHLRATGRADQAEDLHRRLHPDNGAFGASWTAQGPLMNPEERALFQRFFDAAKADGSGETKDNAAMLARLRGVRSTAPQQADA</sequence>
<evidence type="ECO:0000313" key="3">
    <source>
        <dbReference type="EMBL" id="MBU3064283.1"/>
    </source>
</evidence>
<name>A0ABS6B2C1_9NOCA</name>
<dbReference type="CDD" id="cd16148">
    <property type="entry name" value="sulfatase_like"/>
    <property type="match status" value="1"/>
</dbReference>
<dbReference type="EMBL" id="JAHKNI010000007">
    <property type="protein sequence ID" value="MBU3064283.1"/>
    <property type="molecule type" value="Genomic_DNA"/>
</dbReference>
<dbReference type="InterPro" id="IPR017850">
    <property type="entry name" value="Alkaline_phosphatase_core_sf"/>
</dbReference>
<accession>A0ABS6B2C1</accession>
<evidence type="ECO:0000313" key="4">
    <source>
        <dbReference type="Proteomes" id="UP000733379"/>
    </source>
</evidence>
<proteinExistence type="inferred from homology"/>
<dbReference type="Proteomes" id="UP000733379">
    <property type="component" value="Unassembled WGS sequence"/>
</dbReference>
<dbReference type="InterPro" id="IPR050738">
    <property type="entry name" value="Sulfatase"/>
</dbReference>
<comment type="caution">
    <text evidence="3">The sequence shown here is derived from an EMBL/GenBank/DDBJ whole genome shotgun (WGS) entry which is preliminary data.</text>
</comment>
<comment type="similarity">
    <text evidence="1">Belongs to the sulfatase family.</text>
</comment>
<reference evidence="3 4" key="1">
    <citation type="submission" date="2021-06" db="EMBL/GenBank/DDBJ databases">
        <title>Actinomycetes sequencing.</title>
        <authorList>
            <person name="Shan Q."/>
        </authorList>
    </citation>
    <scope>NUCLEOTIDE SEQUENCE [LARGE SCALE GENOMIC DNA]</scope>
    <source>
        <strain evidence="3 4">NEAU-G5</strain>
    </source>
</reference>
<dbReference type="PANTHER" id="PTHR42693">
    <property type="entry name" value="ARYLSULFATASE FAMILY MEMBER"/>
    <property type="match status" value="1"/>
</dbReference>
<dbReference type="PANTHER" id="PTHR42693:SF33">
    <property type="entry name" value="ARYLSULFATASE"/>
    <property type="match status" value="1"/>
</dbReference>
<organism evidence="3 4">
    <name type="scientific">Nocardia albiluteola</name>
    <dbReference type="NCBI Taxonomy" id="2842303"/>
    <lineage>
        <taxon>Bacteria</taxon>
        <taxon>Bacillati</taxon>
        <taxon>Actinomycetota</taxon>
        <taxon>Actinomycetes</taxon>
        <taxon>Mycobacteriales</taxon>
        <taxon>Nocardiaceae</taxon>
        <taxon>Nocardia</taxon>
    </lineage>
</organism>
<dbReference type="Pfam" id="PF00884">
    <property type="entry name" value="Sulfatase"/>
    <property type="match status" value="1"/>
</dbReference>
<dbReference type="Gene3D" id="3.40.720.10">
    <property type="entry name" value="Alkaline Phosphatase, subunit A"/>
    <property type="match status" value="1"/>
</dbReference>
<dbReference type="SUPFAM" id="SSF53649">
    <property type="entry name" value="Alkaline phosphatase-like"/>
    <property type="match status" value="1"/>
</dbReference>
<gene>
    <name evidence="3" type="ORF">KO481_22465</name>
</gene>
<evidence type="ECO:0000259" key="2">
    <source>
        <dbReference type="Pfam" id="PF00884"/>
    </source>
</evidence>
<protein>
    <submittedName>
        <fullName evidence="3">Sulfatase</fullName>
    </submittedName>
</protein>
<dbReference type="RefSeq" id="WP_215919362.1">
    <property type="nucleotide sequence ID" value="NZ_JAHKNI010000007.1"/>
</dbReference>
<keyword evidence="4" id="KW-1185">Reference proteome</keyword>
<dbReference type="InterPro" id="IPR000917">
    <property type="entry name" value="Sulfatase_N"/>
</dbReference>
<evidence type="ECO:0000256" key="1">
    <source>
        <dbReference type="ARBA" id="ARBA00008779"/>
    </source>
</evidence>
<feature type="domain" description="Sulfatase N-terminal" evidence="2">
    <location>
        <begin position="3"/>
        <end position="336"/>
    </location>
</feature>